<evidence type="ECO:0000313" key="2">
    <source>
        <dbReference type="Proteomes" id="UP001292094"/>
    </source>
</evidence>
<keyword evidence="2" id="KW-1185">Reference proteome</keyword>
<dbReference type="AlphaFoldDB" id="A0AAE1Q115"/>
<sequence length="75" mass="8500">MNPNQKFPIQTGRTLPRIKRSPEHASVPGRGRKAMVHLLPVLKGITTTPSTAPWIVHQIRKTLILDTRNNVMEPR</sequence>
<organism evidence="1 2">
    <name type="scientific">Petrolisthes manimaculis</name>
    <dbReference type="NCBI Taxonomy" id="1843537"/>
    <lineage>
        <taxon>Eukaryota</taxon>
        <taxon>Metazoa</taxon>
        <taxon>Ecdysozoa</taxon>
        <taxon>Arthropoda</taxon>
        <taxon>Crustacea</taxon>
        <taxon>Multicrustacea</taxon>
        <taxon>Malacostraca</taxon>
        <taxon>Eumalacostraca</taxon>
        <taxon>Eucarida</taxon>
        <taxon>Decapoda</taxon>
        <taxon>Pleocyemata</taxon>
        <taxon>Anomura</taxon>
        <taxon>Galatheoidea</taxon>
        <taxon>Porcellanidae</taxon>
        <taxon>Petrolisthes</taxon>
    </lineage>
</organism>
<reference evidence="1" key="1">
    <citation type="submission" date="2023-11" db="EMBL/GenBank/DDBJ databases">
        <title>Genome assemblies of two species of porcelain crab, Petrolisthes cinctipes and Petrolisthes manimaculis (Anomura: Porcellanidae).</title>
        <authorList>
            <person name="Angst P."/>
        </authorList>
    </citation>
    <scope>NUCLEOTIDE SEQUENCE</scope>
    <source>
        <strain evidence="1">PB745_02</strain>
        <tissue evidence="1">Gill</tissue>
    </source>
</reference>
<accession>A0AAE1Q115</accession>
<dbReference type="EMBL" id="JAWZYT010000844">
    <property type="protein sequence ID" value="KAK4318345.1"/>
    <property type="molecule type" value="Genomic_DNA"/>
</dbReference>
<evidence type="ECO:0000313" key="1">
    <source>
        <dbReference type="EMBL" id="KAK4318345.1"/>
    </source>
</evidence>
<proteinExistence type="predicted"/>
<protein>
    <submittedName>
        <fullName evidence="1">Uncharacterized protein</fullName>
    </submittedName>
</protein>
<comment type="caution">
    <text evidence="1">The sequence shown here is derived from an EMBL/GenBank/DDBJ whole genome shotgun (WGS) entry which is preliminary data.</text>
</comment>
<name>A0AAE1Q115_9EUCA</name>
<gene>
    <name evidence="1" type="ORF">Pmani_010643</name>
</gene>
<dbReference type="Proteomes" id="UP001292094">
    <property type="component" value="Unassembled WGS sequence"/>
</dbReference>